<dbReference type="AlphaFoldDB" id="M1NJX2"/>
<protein>
    <submittedName>
        <fullName evidence="1">Uncharacterized protein</fullName>
    </submittedName>
</protein>
<reference evidence="1 2" key="1">
    <citation type="journal article" date="2012" name="Stand. Genomic Sci.">
        <title>Genome sequence of the halotolerant bacterium Corynebacterium halotolerans type strain YIM 70093(T) (= DSM 44683(T)).</title>
        <authorList>
            <person name="Ruckert C."/>
            <person name="Albersmeier A."/>
            <person name="Al-Dilaimi A."/>
            <person name="Niehaus K."/>
            <person name="Szczepanowski R."/>
            <person name="Kalinowski J."/>
        </authorList>
    </citation>
    <scope>NUCLEOTIDE SEQUENCE [LARGE SCALE GENOMIC DNA]</scope>
    <source>
        <strain evidence="1">YIM 70093</strain>
    </source>
</reference>
<evidence type="ECO:0000313" key="1">
    <source>
        <dbReference type="EMBL" id="AGF71703.1"/>
    </source>
</evidence>
<keyword evidence="2" id="KW-1185">Reference proteome</keyword>
<proteinExistence type="predicted"/>
<gene>
    <name evidence="1" type="ORF">A605_03460</name>
</gene>
<sequence length="65" mass="7019">MLARGVGLYEERFDELADHIGREMGKLTRRGVGEFVNEHLDPRQRPDGCGAVAGVAATAARAPRA</sequence>
<dbReference type="Proteomes" id="UP000011723">
    <property type="component" value="Chromosome"/>
</dbReference>
<dbReference type="EMBL" id="CP003697">
    <property type="protein sequence ID" value="AGF71703.1"/>
    <property type="molecule type" value="Genomic_DNA"/>
</dbReference>
<organism evidence="1 2">
    <name type="scientific">Corynebacterium halotolerans YIM 70093 = DSM 44683</name>
    <dbReference type="NCBI Taxonomy" id="1121362"/>
    <lineage>
        <taxon>Bacteria</taxon>
        <taxon>Bacillati</taxon>
        <taxon>Actinomycetota</taxon>
        <taxon>Actinomycetes</taxon>
        <taxon>Mycobacteriales</taxon>
        <taxon>Corynebacteriaceae</taxon>
        <taxon>Corynebacterium</taxon>
    </lineage>
</organism>
<dbReference type="KEGG" id="chn:A605_03460"/>
<name>M1NJX2_9CORY</name>
<accession>M1NJX2</accession>
<dbReference type="HOGENOM" id="CLU_2842356_0_0_11"/>
<dbReference type="PATRIC" id="fig|1121362.3.peg.696"/>
<evidence type="ECO:0000313" key="2">
    <source>
        <dbReference type="Proteomes" id="UP000011723"/>
    </source>
</evidence>